<dbReference type="Proteomes" id="UP000238274">
    <property type="component" value="Unassembled WGS sequence"/>
</dbReference>
<name>A0A2S4UE61_9BASI</name>
<evidence type="ECO:0000256" key="1">
    <source>
        <dbReference type="SAM" id="MobiDB-lite"/>
    </source>
</evidence>
<dbReference type="EMBL" id="PKSM01000410">
    <property type="protein sequence ID" value="POV95578.1"/>
    <property type="molecule type" value="Genomic_DNA"/>
</dbReference>
<protein>
    <submittedName>
        <fullName evidence="2">Uncharacterized protein</fullName>
    </submittedName>
</protein>
<evidence type="ECO:0000313" key="2">
    <source>
        <dbReference type="EMBL" id="POV95578.1"/>
    </source>
</evidence>
<proteinExistence type="predicted"/>
<keyword evidence="3" id="KW-1185">Reference proteome</keyword>
<accession>A0A2S4UE61</accession>
<reference evidence="3" key="3">
    <citation type="journal article" date="2018" name="Mol. Plant Microbe Interact.">
        <title>Genome sequence resources for the wheat stripe rust pathogen (Puccinia striiformis f. sp. tritici) and the barley stripe rust pathogen (Puccinia striiformis f. sp. hordei).</title>
        <authorList>
            <person name="Xia C."/>
            <person name="Wang M."/>
            <person name="Yin C."/>
            <person name="Cornejo O.E."/>
            <person name="Hulbert S.H."/>
            <person name="Chen X."/>
        </authorList>
    </citation>
    <scope>NUCLEOTIDE SEQUENCE [LARGE SCALE GENOMIC DNA]</scope>
    <source>
        <strain evidence="3">93TX-2</strain>
    </source>
</reference>
<gene>
    <name evidence="2" type="ORF">PSHT_15597</name>
</gene>
<dbReference type="AlphaFoldDB" id="A0A2S4UE61"/>
<comment type="caution">
    <text evidence="2">The sequence shown here is derived from an EMBL/GenBank/DDBJ whole genome shotgun (WGS) entry which is preliminary data.</text>
</comment>
<evidence type="ECO:0000313" key="3">
    <source>
        <dbReference type="Proteomes" id="UP000238274"/>
    </source>
</evidence>
<reference evidence="2 3" key="1">
    <citation type="submission" date="2017-12" db="EMBL/GenBank/DDBJ databases">
        <title>Gene loss provides genomic basis for host adaptation in cereal stripe rust fungi.</title>
        <authorList>
            <person name="Xia C."/>
        </authorList>
    </citation>
    <scope>NUCLEOTIDE SEQUENCE [LARGE SCALE GENOMIC DNA]</scope>
    <source>
        <strain evidence="2 3">93TX-2</strain>
    </source>
</reference>
<reference evidence="3" key="2">
    <citation type="journal article" date="2018" name="BMC Genomics">
        <title>Genomic insights into host adaptation between the wheat stripe rust pathogen (Puccinia striiformis f. sp. tritici) and the barley stripe rust pathogen (Puccinia striiformis f. sp. hordei).</title>
        <authorList>
            <person name="Xia C."/>
            <person name="Wang M."/>
            <person name="Yin C."/>
            <person name="Cornejo O.E."/>
            <person name="Hulbert S.H."/>
            <person name="Chen X."/>
        </authorList>
    </citation>
    <scope>NUCLEOTIDE SEQUENCE [LARGE SCALE GENOMIC DNA]</scope>
    <source>
        <strain evidence="3">93TX-2</strain>
    </source>
</reference>
<organism evidence="2 3">
    <name type="scientific">Puccinia striiformis</name>
    <dbReference type="NCBI Taxonomy" id="27350"/>
    <lineage>
        <taxon>Eukaryota</taxon>
        <taxon>Fungi</taxon>
        <taxon>Dikarya</taxon>
        <taxon>Basidiomycota</taxon>
        <taxon>Pucciniomycotina</taxon>
        <taxon>Pucciniomycetes</taxon>
        <taxon>Pucciniales</taxon>
        <taxon>Pucciniaceae</taxon>
        <taxon>Puccinia</taxon>
    </lineage>
</organism>
<feature type="region of interest" description="Disordered" evidence="1">
    <location>
        <begin position="1"/>
        <end position="31"/>
    </location>
</feature>
<dbReference type="VEuPathDB" id="FungiDB:PSHT_15597"/>
<sequence>MTLWYQPKAKTPTGEVKHITTTEDQEDKVDRKQPQCALLELLGEHGHRRLPPSKELLCPRQTVSGM</sequence>